<name>A0A517LQP1_9PEZI</name>
<evidence type="ECO:0000256" key="1">
    <source>
        <dbReference type="SAM" id="Phobius"/>
    </source>
</evidence>
<dbReference type="AlphaFoldDB" id="A0A517LQP1"/>
<dbReference type="OrthoDB" id="2958217at2759"/>
<organism evidence="3 4">
    <name type="scientific">Venturia effusa</name>
    <dbReference type="NCBI Taxonomy" id="50376"/>
    <lineage>
        <taxon>Eukaryota</taxon>
        <taxon>Fungi</taxon>
        <taxon>Dikarya</taxon>
        <taxon>Ascomycota</taxon>
        <taxon>Pezizomycotina</taxon>
        <taxon>Dothideomycetes</taxon>
        <taxon>Pleosporomycetidae</taxon>
        <taxon>Venturiales</taxon>
        <taxon>Venturiaceae</taxon>
        <taxon>Venturia</taxon>
    </lineage>
</organism>
<proteinExistence type="predicted"/>
<dbReference type="PANTHER" id="PTHR33112">
    <property type="entry name" value="DOMAIN PROTEIN, PUTATIVE-RELATED"/>
    <property type="match status" value="1"/>
</dbReference>
<dbReference type="STRING" id="50376.A0A517LQP1"/>
<dbReference type="EMBL" id="CP042203">
    <property type="protein sequence ID" value="QDS77968.1"/>
    <property type="molecule type" value="Genomic_DNA"/>
</dbReference>
<dbReference type="Pfam" id="PF06985">
    <property type="entry name" value="HET"/>
    <property type="match status" value="1"/>
</dbReference>
<keyword evidence="1" id="KW-1133">Transmembrane helix</keyword>
<accession>A0A517LQP1</accession>
<evidence type="ECO:0000259" key="2">
    <source>
        <dbReference type="Pfam" id="PF06985"/>
    </source>
</evidence>
<evidence type="ECO:0000313" key="3">
    <source>
        <dbReference type="EMBL" id="QDS77968.1"/>
    </source>
</evidence>
<keyword evidence="4" id="KW-1185">Reference proteome</keyword>
<keyword evidence="1" id="KW-0812">Transmembrane</keyword>
<feature type="transmembrane region" description="Helical" evidence="1">
    <location>
        <begin position="381"/>
        <end position="407"/>
    </location>
</feature>
<sequence length="476" mass="53470">MSYRWGGAEFLKLTSANLKSFQEGRPVSDLPKAFQDVVAVTKSLGIRYLWIDALCILQNNAEDFSHECAEMSRIYSHSACNIIAGVGEDPFTSIFSDRDFTQLELGMIGRTLKLLGLNVVFDAVVFGASIGKDFHDSPLKSRGWILQELLLAPRALYFGKHEVRWVCTSLEASELWPAGYPHKMKLGLRIPSFSYSNTDMSSWHELVRRYSALNLTVAEDKLVAISGLAKNFQRRLDLHHGTTHKYYAGHWSRDFESSLYWRASSGGGEECTGDWKDWKRSAQTFVAPSWSWASTNNEVESVPTTKKVLCQILDIHVTTVGNDPMGRLTGGYLVLKAPTVQLSLLKDEDVEQAMPTTWTEGSRPGRKNFYWDHGKPPYDTVISLVILTAGFLDLGGAFFASISGLILHENDDKTHTRIGAFRRSWFWEVGKGVERANDAVAPFGVGMREWGMPNLDKKAVEFYIADSTKLRTFKIV</sequence>
<evidence type="ECO:0000313" key="4">
    <source>
        <dbReference type="Proteomes" id="UP000316270"/>
    </source>
</evidence>
<keyword evidence="1" id="KW-0472">Membrane</keyword>
<dbReference type="InterPro" id="IPR010730">
    <property type="entry name" value="HET"/>
</dbReference>
<gene>
    <name evidence="3" type="ORF">FKW77_001824</name>
</gene>
<reference evidence="3 4" key="1">
    <citation type="submission" date="2019-07" db="EMBL/GenBank/DDBJ databases">
        <title>Finished genome of Venturia effusa.</title>
        <authorList>
            <person name="Young C.A."/>
            <person name="Cox M.P."/>
            <person name="Ganley A.R.D."/>
            <person name="David W.J."/>
        </authorList>
    </citation>
    <scope>NUCLEOTIDE SEQUENCE [LARGE SCALE GENOMIC DNA]</scope>
    <source>
        <strain evidence="4">albino</strain>
    </source>
</reference>
<protein>
    <recommendedName>
        <fullName evidence="2">Heterokaryon incompatibility domain-containing protein</fullName>
    </recommendedName>
</protein>
<dbReference type="Proteomes" id="UP000316270">
    <property type="component" value="Chromosome 19"/>
</dbReference>
<feature type="domain" description="Heterokaryon incompatibility" evidence="2">
    <location>
        <begin position="1"/>
        <end position="148"/>
    </location>
</feature>
<dbReference type="PANTHER" id="PTHR33112:SF16">
    <property type="entry name" value="HETEROKARYON INCOMPATIBILITY DOMAIN-CONTAINING PROTEIN"/>
    <property type="match status" value="1"/>
</dbReference>